<dbReference type="InterPro" id="IPR003682">
    <property type="entry name" value="rRNA_ssu_MeTfrase_G"/>
</dbReference>
<dbReference type="PANTHER" id="PTHR31760">
    <property type="entry name" value="S-ADENOSYL-L-METHIONINE-DEPENDENT METHYLTRANSFERASES SUPERFAMILY PROTEIN"/>
    <property type="match status" value="1"/>
</dbReference>
<evidence type="ECO:0000313" key="8">
    <source>
        <dbReference type="Proteomes" id="UP000748308"/>
    </source>
</evidence>
<comment type="caution">
    <text evidence="7">The sequence shown here is derived from an EMBL/GenBank/DDBJ whole genome shotgun (WGS) entry which is preliminary data.</text>
</comment>
<name>A0A938BPT8_UNCEI</name>
<accession>A0A938BPT8</accession>
<dbReference type="GO" id="GO:0005829">
    <property type="term" value="C:cytosol"/>
    <property type="evidence" value="ECO:0007669"/>
    <property type="project" value="TreeGrafter"/>
</dbReference>
<keyword evidence="2 6" id="KW-0698">rRNA processing</keyword>
<proteinExistence type="inferred from homology"/>
<dbReference type="Gene3D" id="3.40.50.150">
    <property type="entry name" value="Vaccinia Virus protein VP39"/>
    <property type="match status" value="1"/>
</dbReference>
<protein>
    <recommendedName>
        <fullName evidence="6">Ribosomal RNA small subunit methyltransferase G</fullName>
        <ecNumber evidence="6">2.1.1.-</ecNumber>
    </recommendedName>
    <alternativeName>
        <fullName evidence="6">16S rRNA 7-methylguanosine methyltransferase</fullName>
        <shortName evidence="6">16S rRNA m7G methyltransferase</shortName>
    </alternativeName>
</protein>
<feature type="binding site" evidence="6">
    <location>
        <position position="135"/>
    </location>
    <ligand>
        <name>S-adenosyl-L-methionine</name>
        <dbReference type="ChEBI" id="CHEBI:59789"/>
    </ligand>
</feature>
<evidence type="ECO:0000256" key="2">
    <source>
        <dbReference type="ARBA" id="ARBA00022552"/>
    </source>
</evidence>
<dbReference type="SUPFAM" id="SSF53335">
    <property type="entry name" value="S-adenosyl-L-methionine-dependent methyltransferases"/>
    <property type="match status" value="1"/>
</dbReference>
<gene>
    <name evidence="6 7" type="primary">rsmG</name>
    <name evidence="7" type="ORF">FJY75_00955</name>
</gene>
<comment type="subcellular location">
    <subcellularLocation>
        <location evidence="6">Cytoplasm</location>
    </subcellularLocation>
</comment>
<dbReference type="Proteomes" id="UP000748308">
    <property type="component" value="Unassembled WGS sequence"/>
</dbReference>
<evidence type="ECO:0000256" key="4">
    <source>
        <dbReference type="ARBA" id="ARBA00022679"/>
    </source>
</evidence>
<evidence type="ECO:0000256" key="1">
    <source>
        <dbReference type="ARBA" id="ARBA00022490"/>
    </source>
</evidence>
<keyword evidence="4 6" id="KW-0808">Transferase</keyword>
<keyword evidence="5 6" id="KW-0949">S-adenosyl-L-methionine</keyword>
<dbReference type="Pfam" id="PF02527">
    <property type="entry name" value="GidB"/>
    <property type="match status" value="1"/>
</dbReference>
<organism evidence="7 8">
    <name type="scientific">Eiseniibacteriota bacterium</name>
    <dbReference type="NCBI Taxonomy" id="2212470"/>
    <lineage>
        <taxon>Bacteria</taxon>
        <taxon>Candidatus Eiseniibacteriota</taxon>
    </lineage>
</organism>
<keyword evidence="1 6" id="KW-0963">Cytoplasm</keyword>
<feature type="binding site" evidence="6">
    <location>
        <begin position="114"/>
        <end position="115"/>
    </location>
    <ligand>
        <name>S-adenosyl-L-methionine</name>
        <dbReference type="ChEBI" id="CHEBI:59789"/>
    </ligand>
</feature>
<dbReference type="CDD" id="cd02440">
    <property type="entry name" value="AdoMet_MTases"/>
    <property type="match status" value="1"/>
</dbReference>
<dbReference type="PANTHER" id="PTHR31760:SF0">
    <property type="entry name" value="S-ADENOSYL-L-METHIONINE-DEPENDENT METHYLTRANSFERASES SUPERFAMILY PROTEIN"/>
    <property type="match status" value="1"/>
</dbReference>
<dbReference type="EMBL" id="VGIY01000010">
    <property type="protein sequence ID" value="MBM3316397.1"/>
    <property type="molecule type" value="Genomic_DNA"/>
</dbReference>
<sequence length="209" mass="23033">MELAPKAQRLLLEYCLHVADHSPRLGLVSARDIPNLVQKHVASSLGVLALEQPAVGDHWVDVGSGSGLPGLIVKVCRPEASVTLIDSSQKKTVFLQEEALRLGIDDLDVICSRVEEPFESQRLGSSPTFDVVLMRAVAPLPDCLRWASRISRNGSRLFVFKGPGWAEDLDRASGSLLKFGWTFSRCLQIPWAPPKLLAFLRVRPEERAS</sequence>
<evidence type="ECO:0000256" key="5">
    <source>
        <dbReference type="ARBA" id="ARBA00022691"/>
    </source>
</evidence>
<feature type="binding site" evidence="6">
    <location>
        <position position="63"/>
    </location>
    <ligand>
        <name>S-adenosyl-L-methionine</name>
        <dbReference type="ChEBI" id="CHEBI:59789"/>
    </ligand>
</feature>
<dbReference type="PIRSF" id="PIRSF003078">
    <property type="entry name" value="GidB"/>
    <property type="match status" value="1"/>
</dbReference>
<feature type="binding site" evidence="6">
    <location>
        <begin position="86"/>
        <end position="88"/>
    </location>
    <ligand>
        <name>S-adenosyl-L-methionine</name>
        <dbReference type="ChEBI" id="CHEBI:59789"/>
    </ligand>
</feature>
<dbReference type="GO" id="GO:0070043">
    <property type="term" value="F:rRNA (guanine-N7-)-methyltransferase activity"/>
    <property type="evidence" value="ECO:0007669"/>
    <property type="project" value="UniProtKB-UniRule"/>
</dbReference>
<comment type="similarity">
    <text evidence="6">Belongs to the methyltransferase superfamily. RNA methyltransferase RsmG family.</text>
</comment>
<evidence type="ECO:0000256" key="3">
    <source>
        <dbReference type="ARBA" id="ARBA00022603"/>
    </source>
</evidence>
<dbReference type="InterPro" id="IPR029063">
    <property type="entry name" value="SAM-dependent_MTases_sf"/>
</dbReference>
<comment type="function">
    <text evidence="6">Specifically methylates the N7 position of a guanine in 16S rRNA.</text>
</comment>
<dbReference type="EC" id="2.1.1.-" evidence="6"/>
<feature type="binding site" evidence="6">
    <location>
        <position position="68"/>
    </location>
    <ligand>
        <name>S-adenosyl-L-methionine</name>
        <dbReference type="ChEBI" id="CHEBI:59789"/>
    </ligand>
</feature>
<dbReference type="NCBIfam" id="TIGR00138">
    <property type="entry name" value="rsmG_gidB"/>
    <property type="match status" value="1"/>
</dbReference>
<dbReference type="AlphaFoldDB" id="A0A938BPT8"/>
<dbReference type="HAMAP" id="MF_00074">
    <property type="entry name" value="16SrRNA_methyltr_G"/>
    <property type="match status" value="1"/>
</dbReference>
<evidence type="ECO:0000256" key="6">
    <source>
        <dbReference type="HAMAP-Rule" id="MF_00074"/>
    </source>
</evidence>
<reference evidence="7" key="1">
    <citation type="submission" date="2019-03" db="EMBL/GenBank/DDBJ databases">
        <title>Lake Tanganyika Metagenome-Assembled Genomes (MAGs).</title>
        <authorList>
            <person name="Tran P."/>
        </authorList>
    </citation>
    <scope>NUCLEOTIDE SEQUENCE</scope>
    <source>
        <strain evidence="7">M_DeepCast_400m_m2_100</strain>
    </source>
</reference>
<keyword evidence="3 6" id="KW-0489">Methyltransferase</keyword>
<evidence type="ECO:0000313" key="7">
    <source>
        <dbReference type="EMBL" id="MBM3316397.1"/>
    </source>
</evidence>